<comment type="caution">
    <text evidence="1">The sequence shown here is derived from an EMBL/GenBank/DDBJ whole genome shotgun (WGS) entry which is preliminary data.</text>
</comment>
<dbReference type="OrthoDB" id="4045395at2759"/>
<accession>A0A9X0B5Q7</accession>
<evidence type="ECO:0008006" key="3">
    <source>
        <dbReference type="Google" id="ProtNLM"/>
    </source>
</evidence>
<keyword evidence="2" id="KW-1185">Reference proteome</keyword>
<dbReference type="InterPro" id="IPR031818">
    <property type="entry name" value="Hri1"/>
</dbReference>
<dbReference type="AlphaFoldDB" id="A0A9X0B5Q7"/>
<sequence>MSPNYHDLSQSRALTRVSLRWLPEPPFENTETLVLMVGEWYVDLRVDKQSGALDWAIAGQCLLKDTDPRRIVFTHTIDSNGNFNVSNPCPFIPLLNGYDLETGAMPRPDVPGKPVTEYEEVWRYLSKKEIGMGEMEKPIAWILESEEDVASHYLQGGTTTFLARIEGRHLALQQMRTDDRGKPGDSDWEENITGGEVISIASDFDCHVQYSWAFTGQKVTVKDRRYVVRAFDVADVLSKPTQLAKI</sequence>
<proteinExistence type="predicted"/>
<dbReference type="Gene3D" id="2.40.128.320">
    <property type="entry name" value="Protein HRI1, N-terminal domain"/>
    <property type="match status" value="1"/>
</dbReference>
<reference evidence="1" key="2">
    <citation type="journal article" date="2023" name="IMA Fungus">
        <title>Comparative genomic study of the Penicillium genus elucidates a diverse pangenome and 15 lateral gene transfer events.</title>
        <authorList>
            <person name="Petersen C."/>
            <person name="Sorensen T."/>
            <person name="Nielsen M.R."/>
            <person name="Sondergaard T.E."/>
            <person name="Sorensen J.L."/>
            <person name="Fitzpatrick D.A."/>
            <person name="Frisvad J.C."/>
            <person name="Nielsen K.L."/>
        </authorList>
    </citation>
    <scope>NUCLEOTIDE SEQUENCE</scope>
    <source>
        <strain evidence="1">IBT 29864</strain>
    </source>
</reference>
<dbReference type="GeneID" id="81432281"/>
<reference evidence="1" key="1">
    <citation type="submission" date="2022-11" db="EMBL/GenBank/DDBJ databases">
        <authorList>
            <person name="Petersen C."/>
        </authorList>
    </citation>
    <scope>NUCLEOTIDE SEQUENCE</scope>
    <source>
        <strain evidence="1">IBT 29864</strain>
    </source>
</reference>
<dbReference type="Proteomes" id="UP001147782">
    <property type="component" value="Unassembled WGS sequence"/>
</dbReference>
<organism evidence="1 2">
    <name type="scientific">Penicillium cataractarum</name>
    <dbReference type="NCBI Taxonomy" id="2100454"/>
    <lineage>
        <taxon>Eukaryota</taxon>
        <taxon>Fungi</taxon>
        <taxon>Dikarya</taxon>
        <taxon>Ascomycota</taxon>
        <taxon>Pezizomycotina</taxon>
        <taxon>Eurotiomycetes</taxon>
        <taxon>Eurotiomycetidae</taxon>
        <taxon>Eurotiales</taxon>
        <taxon>Aspergillaceae</taxon>
        <taxon>Penicillium</taxon>
    </lineage>
</organism>
<protein>
    <recommendedName>
        <fullName evidence="3">Protein HRI1</fullName>
    </recommendedName>
</protein>
<dbReference type="Pfam" id="PF16815">
    <property type="entry name" value="HRI1"/>
    <property type="match status" value="1"/>
</dbReference>
<dbReference type="EMBL" id="JAPZBS010000001">
    <property type="protein sequence ID" value="KAJ5389105.1"/>
    <property type="molecule type" value="Genomic_DNA"/>
</dbReference>
<gene>
    <name evidence="1" type="ORF">N7496_000173</name>
</gene>
<evidence type="ECO:0000313" key="2">
    <source>
        <dbReference type="Proteomes" id="UP001147782"/>
    </source>
</evidence>
<name>A0A9X0B5Q7_9EURO</name>
<dbReference type="InterPro" id="IPR043047">
    <property type="entry name" value="Hri1_N_sf"/>
</dbReference>
<evidence type="ECO:0000313" key="1">
    <source>
        <dbReference type="EMBL" id="KAJ5389105.1"/>
    </source>
</evidence>
<dbReference type="RefSeq" id="XP_056559833.1">
    <property type="nucleotide sequence ID" value="XM_056693104.1"/>
</dbReference>